<dbReference type="AlphaFoldDB" id="A0A811YWR6"/>
<dbReference type="GO" id="GO:0006412">
    <property type="term" value="P:translation"/>
    <property type="evidence" value="ECO:0007669"/>
    <property type="project" value="InterPro"/>
</dbReference>
<feature type="region of interest" description="Disordered" evidence="1">
    <location>
        <begin position="1"/>
        <end position="28"/>
    </location>
</feature>
<dbReference type="EMBL" id="CAJHUB010000750">
    <property type="protein sequence ID" value="CAD7680890.1"/>
    <property type="molecule type" value="Genomic_DNA"/>
</dbReference>
<name>A0A811YWR6_NYCPR</name>
<dbReference type="Gene3D" id="2.30.30.770">
    <property type="match status" value="1"/>
</dbReference>
<comment type="caution">
    <text evidence="2">The sequence shown here is derived from an EMBL/GenBank/DDBJ whole genome shotgun (WGS) entry which is preliminary data.</text>
</comment>
<sequence length="95" mass="10740">MAPQALPTIPVAGTDHHPHKVTAATGEKKIAKRSKIKSFVKVYNYNHLITTKVPWIPLCKKVLSTRMSSETQLLNMRPKEMPGSSWRRGMTDKNK</sequence>
<protein>
    <submittedName>
        <fullName evidence="2">(raccoon dog) hypothetical protein</fullName>
    </submittedName>
</protein>
<reference evidence="2" key="1">
    <citation type="submission" date="2020-12" db="EMBL/GenBank/DDBJ databases">
        <authorList>
            <consortium name="Molecular Ecology Group"/>
        </authorList>
    </citation>
    <scope>NUCLEOTIDE SEQUENCE</scope>
    <source>
        <strain evidence="2">TBG_1078</strain>
    </source>
</reference>
<dbReference type="GO" id="GO:0005840">
    <property type="term" value="C:ribosome"/>
    <property type="evidence" value="ECO:0007669"/>
    <property type="project" value="InterPro"/>
</dbReference>
<evidence type="ECO:0000313" key="2">
    <source>
        <dbReference type="EMBL" id="CAD7680890.1"/>
    </source>
</evidence>
<dbReference type="Proteomes" id="UP000645828">
    <property type="component" value="Unassembled WGS sequence"/>
</dbReference>
<dbReference type="PANTHER" id="PTHR10497">
    <property type="entry name" value="60S RIBOSOMAL PROTEIN L27"/>
    <property type="match status" value="1"/>
</dbReference>
<gene>
    <name evidence="2" type="ORF">NYPRO_LOCUS13682</name>
</gene>
<evidence type="ECO:0000256" key="1">
    <source>
        <dbReference type="SAM" id="MobiDB-lite"/>
    </source>
</evidence>
<dbReference type="InterPro" id="IPR001141">
    <property type="entry name" value="Ribosomal_eL27"/>
</dbReference>
<dbReference type="GO" id="GO:0003735">
    <property type="term" value="F:structural constituent of ribosome"/>
    <property type="evidence" value="ECO:0007669"/>
    <property type="project" value="InterPro"/>
</dbReference>
<accession>A0A811YWR6</accession>
<keyword evidence="3" id="KW-1185">Reference proteome</keyword>
<dbReference type="InterPro" id="IPR038655">
    <property type="entry name" value="Ribosomal_eL27_sf"/>
</dbReference>
<evidence type="ECO:0000313" key="3">
    <source>
        <dbReference type="Proteomes" id="UP000645828"/>
    </source>
</evidence>
<organism evidence="2 3">
    <name type="scientific">Nyctereutes procyonoides</name>
    <name type="common">Raccoon dog</name>
    <name type="synonym">Canis procyonoides</name>
    <dbReference type="NCBI Taxonomy" id="34880"/>
    <lineage>
        <taxon>Eukaryota</taxon>
        <taxon>Metazoa</taxon>
        <taxon>Chordata</taxon>
        <taxon>Craniata</taxon>
        <taxon>Vertebrata</taxon>
        <taxon>Euteleostomi</taxon>
        <taxon>Mammalia</taxon>
        <taxon>Eutheria</taxon>
        <taxon>Laurasiatheria</taxon>
        <taxon>Carnivora</taxon>
        <taxon>Caniformia</taxon>
        <taxon>Canidae</taxon>
        <taxon>Nyctereutes</taxon>
    </lineage>
</organism>
<feature type="region of interest" description="Disordered" evidence="1">
    <location>
        <begin position="73"/>
        <end position="95"/>
    </location>
</feature>
<proteinExistence type="predicted"/>
<dbReference type="Pfam" id="PF01777">
    <property type="entry name" value="Ribosomal_L27e"/>
    <property type="match status" value="1"/>
</dbReference>